<keyword evidence="3" id="KW-1185">Reference proteome</keyword>
<evidence type="ECO:0000256" key="1">
    <source>
        <dbReference type="SAM" id="MobiDB-lite"/>
    </source>
</evidence>
<dbReference type="OrthoDB" id="2553626at2759"/>
<dbReference type="Proteomes" id="UP000027195">
    <property type="component" value="Unassembled WGS sequence"/>
</dbReference>
<proteinExistence type="predicted"/>
<feature type="compositionally biased region" description="Pro residues" evidence="1">
    <location>
        <begin position="414"/>
        <end position="425"/>
    </location>
</feature>
<name>A0A067LXU4_BOTB1</name>
<dbReference type="STRING" id="930990.A0A067LXU4"/>
<organism evidence="2 3">
    <name type="scientific">Botryobasidium botryosum (strain FD-172 SS1)</name>
    <dbReference type="NCBI Taxonomy" id="930990"/>
    <lineage>
        <taxon>Eukaryota</taxon>
        <taxon>Fungi</taxon>
        <taxon>Dikarya</taxon>
        <taxon>Basidiomycota</taxon>
        <taxon>Agaricomycotina</taxon>
        <taxon>Agaricomycetes</taxon>
        <taxon>Cantharellales</taxon>
        <taxon>Botryobasidiaceae</taxon>
        <taxon>Botryobasidium</taxon>
    </lineage>
</organism>
<feature type="compositionally biased region" description="Acidic residues" evidence="1">
    <location>
        <begin position="529"/>
        <end position="543"/>
    </location>
</feature>
<evidence type="ECO:0000313" key="3">
    <source>
        <dbReference type="Proteomes" id="UP000027195"/>
    </source>
</evidence>
<reference evidence="3" key="1">
    <citation type="journal article" date="2014" name="Proc. Natl. Acad. Sci. U.S.A.">
        <title>Extensive sampling of basidiomycete genomes demonstrates inadequacy of the white-rot/brown-rot paradigm for wood decay fungi.</title>
        <authorList>
            <person name="Riley R."/>
            <person name="Salamov A.A."/>
            <person name="Brown D.W."/>
            <person name="Nagy L.G."/>
            <person name="Floudas D."/>
            <person name="Held B.W."/>
            <person name="Levasseur A."/>
            <person name="Lombard V."/>
            <person name="Morin E."/>
            <person name="Otillar R."/>
            <person name="Lindquist E.A."/>
            <person name="Sun H."/>
            <person name="LaButti K.M."/>
            <person name="Schmutz J."/>
            <person name="Jabbour D."/>
            <person name="Luo H."/>
            <person name="Baker S.E."/>
            <person name="Pisabarro A.G."/>
            <person name="Walton J.D."/>
            <person name="Blanchette R.A."/>
            <person name="Henrissat B."/>
            <person name="Martin F."/>
            <person name="Cullen D."/>
            <person name="Hibbett D.S."/>
            <person name="Grigoriev I.V."/>
        </authorList>
    </citation>
    <scope>NUCLEOTIDE SEQUENCE [LARGE SCALE GENOMIC DNA]</scope>
    <source>
        <strain evidence="3">FD-172 SS1</strain>
    </source>
</reference>
<feature type="compositionally biased region" description="Polar residues" evidence="1">
    <location>
        <begin position="447"/>
        <end position="471"/>
    </location>
</feature>
<feature type="compositionally biased region" description="Basic and acidic residues" evidence="1">
    <location>
        <begin position="118"/>
        <end position="130"/>
    </location>
</feature>
<feature type="compositionally biased region" description="Low complexity" evidence="1">
    <location>
        <begin position="224"/>
        <end position="234"/>
    </location>
</feature>
<feature type="compositionally biased region" description="Polar residues" evidence="1">
    <location>
        <begin position="207"/>
        <end position="223"/>
    </location>
</feature>
<feature type="region of interest" description="Disordered" evidence="1">
    <location>
        <begin position="509"/>
        <end position="570"/>
    </location>
</feature>
<dbReference type="EMBL" id="KL198113">
    <property type="protein sequence ID" value="KDQ07175.1"/>
    <property type="molecule type" value="Genomic_DNA"/>
</dbReference>
<dbReference type="HOGENOM" id="CLU_013862_0_0_1"/>
<evidence type="ECO:0000313" key="2">
    <source>
        <dbReference type="EMBL" id="KDQ07175.1"/>
    </source>
</evidence>
<feature type="compositionally biased region" description="Polar residues" evidence="1">
    <location>
        <begin position="375"/>
        <end position="389"/>
    </location>
</feature>
<feature type="compositionally biased region" description="Low complexity" evidence="1">
    <location>
        <begin position="193"/>
        <end position="206"/>
    </location>
</feature>
<feature type="region of interest" description="Disordered" evidence="1">
    <location>
        <begin position="303"/>
        <end position="476"/>
    </location>
</feature>
<gene>
    <name evidence="2" type="ORF">BOTBODRAFT_615393</name>
</gene>
<dbReference type="AlphaFoldDB" id="A0A067LXU4"/>
<feature type="compositionally biased region" description="Pro residues" evidence="1">
    <location>
        <begin position="330"/>
        <end position="347"/>
    </location>
</feature>
<dbReference type="InParanoid" id="A0A067LXU4"/>
<feature type="compositionally biased region" description="Pro residues" evidence="1">
    <location>
        <begin position="235"/>
        <end position="246"/>
    </location>
</feature>
<feature type="region of interest" description="Disordered" evidence="1">
    <location>
        <begin position="116"/>
        <end position="267"/>
    </location>
</feature>
<sequence>MPRSQRPLELHISALSPQEFSSYTAALDELGSDQSSAGSWLEKHVPVWEARGWLRGRYGLEASVVDTILKCFHPTLGSKDTLSSSQFFAALRLVAHAQAGREIDKSLVFVQASLAPSPRDKPRGLEHDGVFSDPSTAESALMASRQQRRYASEPHPDTPGDLPLPPAHLSTVNPFRRSTSVVSSTLSAPSIQDPPTTDRPGTGTDPSSLKFSTVNPFNSGTPIAQSQSTSSTASPPLPPRKPPLPPRSDSSNQQPPPRHPNQSTAHATSTLMKQSLIAAKGAQAIKALEVNLEKKRTWEVIGRSKGTTNNADDPSPGAGYKSVHSTPAKDSPPIPRAKPKFPSPPPSSASTSSLELVATARLPSRSPSPRRPQFPVNQSPFFDSDSSTALDWRIQKNGAGIARPSRSRSVHSLTPPPLPPCPPPPPRRRPESVQVLPSAVKGLSSPVRPSQTSKTNMTLSRHASLQRSATTPVPAERGAAALHTLYTSVRKRAEELETVRLKAEGKLVPGGFTRAGAEGERLVGHSSLEDSDENAGVGSDDEERMNFGRSRTTPPPYEAPDGRGWAPLGG</sequence>
<feature type="compositionally biased region" description="Low complexity" evidence="1">
    <location>
        <begin position="176"/>
        <end position="185"/>
    </location>
</feature>
<accession>A0A067LXU4</accession>
<protein>
    <submittedName>
        <fullName evidence="2">Uncharacterized protein</fullName>
    </submittedName>
</protein>